<comment type="caution">
    <text evidence="1">The sequence shown here is derived from an EMBL/GenBank/DDBJ whole genome shotgun (WGS) entry which is preliminary data.</text>
</comment>
<evidence type="ECO:0000313" key="1">
    <source>
        <dbReference type="EMBL" id="RMZ97857.1"/>
    </source>
</evidence>
<dbReference type="Proteomes" id="UP000276133">
    <property type="component" value="Unassembled WGS sequence"/>
</dbReference>
<protein>
    <submittedName>
        <fullName evidence="1">Uncharacterized protein</fullName>
    </submittedName>
</protein>
<name>A0A3M7PGP2_BRAPC</name>
<reference evidence="1 2" key="1">
    <citation type="journal article" date="2018" name="Sci. Rep.">
        <title>Genomic signatures of local adaptation to the degree of environmental predictability in rotifers.</title>
        <authorList>
            <person name="Franch-Gras L."/>
            <person name="Hahn C."/>
            <person name="Garcia-Roger E.M."/>
            <person name="Carmona M.J."/>
            <person name="Serra M."/>
            <person name="Gomez A."/>
        </authorList>
    </citation>
    <scope>NUCLEOTIDE SEQUENCE [LARGE SCALE GENOMIC DNA]</scope>
    <source>
        <strain evidence="1">HYR1</strain>
    </source>
</reference>
<sequence>MRSLQKGT</sequence>
<gene>
    <name evidence="1" type="ORF">BpHYR1_050990</name>
</gene>
<keyword evidence="2" id="KW-1185">Reference proteome</keyword>
<accession>A0A3M7PGP2</accession>
<proteinExistence type="predicted"/>
<dbReference type="EMBL" id="REGN01011141">
    <property type="protein sequence ID" value="RMZ97857.1"/>
    <property type="molecule type" value="Genomic_DNA"/>
</dbReference>
<evidence type="ECO:0000313" key="2">
    <source>
        <dbReference type="Proteomes" id="UP000276133"/>
    </source>
</evidence>
<organism evidence="1 2">
    <name type="scientific">Brachionus plicatilis</name>
    <name type="common">Marine rotifer</name>
    <name type="synonym">Brachionus muelleri</name>
    <dbReference type="NCBI Taxonomy" id="10195"/>
    <lineage>
        <taxon>Eukaryota</taxon>
        <taxon>Metazoa</taxon>
        <taxon>Spiralia</taxon>
        <taxon>Gnathifera</taxon>
        <taxon>Rotifera</taxon>
        <taxon>Eurotatoria</taxon>
        <taxon>Monogononta</taxon>
        <taxon>Pseudotrocha</taxon>
        <taxon>Ploima</taxon>
        <taxon>Brachionidae</taxon>
        <taxon>Brachionus</taxon>
    </lineage>
</organism>